<gene>
    <name evidence="9" type="ORF">IFM46972_01163</name>
</gene>
<name>A0A8H3N7H6_9EURO</name>
<comment type="similarity">
    <text evidence="2">Belongs to the TfdA dioxygenase family.</text>
</comment>
<dbReference type="SUPFAM" id="SSF51197">
    <property type="entry name" value="Clavaminate synthase-like"/>
    <property type="match status" value="1"/>
</dbReference>
<evidence type="ECO:0000313" key="9">
    <source>
        <dbReference type="EMBL" id="GFF24745.1"/>
    </source>
</evidence>
<dbReference type="InterPro" id="IPR003819">
    <property type="entry name" value="TauD/TfdA-like"/>
</dbReference>
<keyword evidence="5" id="KW-0560">Oxidoreductase</keyword>
<dbReference type="EMBL" id="BLKC01000005">
    <property type="protein sequence ID" value="GFF24745.1"/>
    <property type="molecule type" value="Genomic_DNA"/>
</dbReference>
<evidence type="ECO:0000256" key="5">
    <source>
        <dbReference type="ARBA" id="ARBA00023002"/>
    </source>
</evidence>
<dbReference type="InterPro" id="IPR042098">
    <property type="entry name" value="TauD-like_sf"/>
</dbReference>
<evidence type="ECO:0000256" key="7">
    <source>
        <dbReference type="SAM" id="MobiDB-lite"/>
    </source>
</evidence>
<evidence type="ECO:0000256" key="2">
    <source>
        <dbReference type="ARBA" id="ARBA00005896"/>
    </source>
</evidence>
<protein>
    <submittedName>
        <fullName evidence="9">Putative Alpha-ketoglutarate-dependent sulfonate dioxygenase</fullName>
    </submittedName>
</protein>
<keyword evidence="6" id="KW-0408">Iron</keyword>
<dbReference type="Pfam" id="PF02668">
    <property type="entry name" value="TauD"/>
    <property type="match status" value="1"/>
</dbReference>
<feature type="domain" description="TauD/TfdA-like" evidence="8">
    <location>
        <begin position="30"/>
        <end position="120"/>
    </location>
</feature>
<keyword evidence="3" id="KW-0479">Metal-binding</keyword>
<dbReference type="Proteomes" id="UP000465221">
    <property type="component" value="Unassembled WGS sequence"/>
</dbReference>
<dbReference type="GO" id="GO:0016706">
    <property type="term" value="F:2-oxoglutarate-dependent dioxygenase activity"/>
    <property type="evidence" value="ECO:0007669"/>
    <property type="project" value="TreeGrafter"/>
</dbReference>
<organism evidence="9 10">
    <name type="scientific">Aspergillus udagawae</name>
    <dbReference type="NCBI Taxonomy" id="91492"/>
    <lineage>
        <taxon>Eukaryota</taxon>
        <taxon>Fungi</taxon>
        <taxon>Dikarya</taxon>
        <taxon>Ascomycota</taxon>
        <taxon>Pezizomycotina</taxon>
        <taxon>Eurotiomycetes</taxon>
        <taxon>Eurotiomycetidae</taxon>
        <taxon>Eurotiales</taxon>
        <taxon>Aspergillaceae</taxon>
        <taxon>Aspergillus</taxon>
        <taxon>Aspergillus subgen. Fumigati</taxon>
    </lineage>
</organism>
<dbReference type="GO" id="GO:0046872">
    <property type="term" value="F:metal ion binding"/>
    <property type="evidence" value="ECO:0007669"/>
    <property type="project" value="UniProtKB-KW"/>
</dbReference>
<feature type="region of interest" description="Disordered" evidence="7">
    <location>
        <begin position="119"/>
        <end position="146"/>
    </location>
</feature>
<dbReference type="PANTHER" id="PTHR30468">
    <property type="entry name" value="ALPHA-KETOGLUTARATE-DEPENDENT SULFONATE DIOXYGENASE"/>
    <property type="match status" value="1"/>
</dbReference>
<evidence type="ECO:0000256" key="1">
    <source>
        <dbReference type="ARBA" id="ARBA00001954"/>
    </source>
</evidence>
<evidence type="ECO:0000256" key="3">
    <source>
        <dbReference type="ARBA" id="ARBA00022723"/>
    </source>
</evidence>
<comment type="caution">
    <text evidence="9">The sequence shown here is derived from an EMBL/GenBank/DDBJ whole genome shotgun (WGS) entry which is preliminary data.</text>
</comment>
<comment type="cofactor">
    <cofactor evidence="1">
        <name>Fe(2+)</name>
        <dbReference type="ChEBI" id="CHEBI:29033"/>
    </cofactor>
</comment>
<dbReference type="PANTHER" id="PTHR30468:SF10">
    <property type="entry name" value="TAUD_TFDA-LIKE DOMAIN-CONTAINING PROTEIN"/>
    <property type="match status" value="1"/>
</dbReference>
<evidence type="ECO:0000313" key="10">
    <source>
        <dbReference type="Proteomes" id="UP000465221"/>
    </source>
</evidence>
<keyword evidence="4 9" id="KW-0223">Dioxygenase</keyword>
<accession>A0A8H3N7H6</accession>
<dbReference type="AlphaFoldDB" id="A0A8H3N7H6"/>
<evidence type="ECO:0000256" key="6">
    <source>
        <dbReference type="ARBA" id="ARBA00023004"/>
    </source>
</evidence>
<evidence type="ECO:0000259" key="8">
    <source>
        <dbReference type="Pfam" id="PF02668"/>
    </source>
</evidence>
<proteinExistence type="inferred from homology"/>
<evidence type="ECO:0000256" key="4">
    <source>
        <dbReference type="ARBA" id="ARBA00022964"/>
    </source>
</evidence>
<dbReference type="InterPro" id="IPR051323">
    <property type="entry name" value="AtsK-like"/>
</dbReference>
<reference evidence="9 10" key="1">
    <citation type="submission" date="2020-01" db="EMBL/GenBank/DDBJ databases">
        <title>Draft genome sequence of Aspergillus udagawae IFM 46972.</title>
        <authorList>
            <person name="Takahashi H."/>
            <person name="Yaguchi T."/>
        </authorList>
    </citation>
    <scope>NUCLEOTIDE SEQUENCE [LARGE SCALE GENOMIC DNA]</scope>
    <source>
        <strain evidence="9 10">IFM 46972</strain>
    </source>
</reference>
<sequence>MVTPVIGNEFLKGACNIVEDILRVNVGGESAVHPVVRTNPISGWKSISPIVVYAGELTDYLGSFPAQFNGLTRRESANMLQWFHDMITYGHDIQVRFKWNQPNDIAIWDNRRVFHTATGDHEGFGPGSGNRAAGVGEIPYSGPANKSRREDLAIEDTLAPCHW</sequence>
<dbReference type="GO" id="GO:0005737">
    <property type="term" value="C:cytoplasm"/>
    <property type="evidence" value="ECO:0007669"/>
    <property type="project" value="TreeGrafter"/>
</dbReference>
<dbReference type="Gene3D" id="3.60.130.10">
    <property type="entry name" value="Clavaminate synthase-like"/>
    <property type="match status" value="1"/>
</dbReference>